<reference evidence="7" key="1">
    <citation type="submission" date="2022-07" db="EMBL/GenBank/DDBJ databases">
        <title>The genome of Lyophyllum shimeji provides insight into the initial evolution of ectomycorrhizal fungal genome.</title>
        <authorList>
            <person name="Kobayashi Y."/>
            <person name="Shibata T."/>
            <person name="Hirakawa H."/>
            <person name="Shigenobu S."/>
            <person name="Nishiyama T."/>
            <person name="Yamada A."/>
            <person name="Hasebe M."/>
            <person name="Kawaguchi M."/>
        </authorList>
    </citation>
    <scope>NUCLEOTIDE SEQUENCE</scope>
    <source>
        <strain evidence="7">AT787</strain>
    </source>
</reference>
<proteinExistence type="predicted"/>
<evidence type="ECO:0008006" key="9">
    <source>
        <dbReference type="Google" id="ProtNLM"/>
    </source>
</evidence>
<accession>A0A9P3PXW1</accession>
<sequence length="850" mass="95637">MTALSLLKNLARSIHKTASPPVSSSTMAASPSEEPARATRANRGGRMAVLIEEEHLDEHGKPKKQQNPRRTTKRKRSSKLKKAADAGSEDGDDDDFFSGESDSSSDNDSDIEEIPNDEMADILPSKTIPQKKLMKPRTSSGPKKKPRPSVTIEDVEDEDLPRRTATSNTSAPPEPRESTSGTKKKKTRNQIYLFYEVVARSVDGSTGDPGDVHYRCYHGNHKILTVKKTMKSNVSGLVAHLKTNFPPMHQLYTVLQARGSPPTPDEIAFAAGKKTLDASTQSKWLKELENTSNNLKKAFAAQQAQAAGPWDQEKFEELITKWVIACDQPFDAVEKPEYIDMMNYAHHPASSIKLPSREGVRRRVMKMGEDTVKGIRKMFDELEALLSISLDAWTSKNGHAFLAIVAHYITNDGHLEELLIDFRELVGEHSGENMAKVVWETLELYGLIGRVIAFVMDNATNNDTLVTTIQRWCLDKGIYFSAVDSRMRCMPHTIHLAAIKLLEGIGALSKAESKKALSRSGNYQDNTTTPLGREHDDAAVMLDDDEEELPEKGSTVLLAITKLRKIIRTVRSSPQRRQAWVKEIYVTMSKGSGGEEDAQTAALMLILDVRTRWSSTHQMLRRALDYRKCIDAYVSRNDELRESFRLTDADWNSITLITSWLKSFRSATTQMSATKSPMLSTTLAIFRGLQDEIKSILRSLPLNTDPRLKQGLLDAHEKLSDYYYKFDESPFYTWAALLDPRISYEGLKNDYASDPELSEYLETSKKNLYAYFDAHYANKPDTFKCVQQISARTRFIGGWVNGLNSRTYFVLLAISFVFLGPRWLSKEFSQVVETPFPCAARVYTPRPSEC</sequence>
<evidence type="ECO:0000313" key="7">
    <source>
        <dbReference type="EMBL" id="GLB44045.1"/>
    </source>
</evidence>
<evidence type="ECO:0000256" key="2">
    <source>
        <dbReference type="ARBA" id="ARBA00022723"/>
    </source>
</evidence>
<dbReference type="Proteomes" id="UP001063166">
    <property type="component" value="Unassembled WGS sequence"/>
</dbReference>
<comment type="subcellular location">
    <subcellularLocation>
        <location evidence="1">Nucleus</location>
    </subcellularLocation>
</comment>
<keyword evidence="8" id="KW-1185">Reference proteome</keyword>
<evidence type="ECO:0000256" key="6">
    <source>
        <dbReference type="SAM" id="MobiDB-lite"/>
    </source>
</evidence>
<dbReference type="SUPFAM" id="SSF53098">
    <property type="entry name" value="Ribonuclease H-like"/>
    <property type="match status" value="1"/>
</dbReference>
<protein>
    <recommendedName>
        <fullName evidence="9">Transposase-like protein</fullName>
    </recommendedName>
</protein>
<feature type="region of interest" description="Disordered" evidence="6">
    <location>
        <begin position="13"/>
        <end position="185"/>
    </location>
</feature>
<dbReference type="InterPro" id="IPR012337">
    <property type="entry name" value="RNaseH-like_sf"/>
</dbReference>
<organism evidence="7 8">
    <name type="scientific">Lyophyllum shimeji</name>
    <name type="common">Hon-shimeji</name>
    <name type="synonym">Tricholoma shimeji</name>
    <dbReference type="NCBI Taxonomy" id="47721"/>
    <lineage>
        <taxon>Eukaryota</taxon>
        <taxon>Fungi</taxon>
        <taxon>Dikarya</taxon>
        <taxon>Basidiomycota</taxon>
        <taxon>Agaricomycotina</taxon>
        <taxon>Agaricomycetes</taxon>
        <taxon>Agaricomycetidae</taxon>
        <taxon>Agaricales</taxon>
        <taxon>Tricholomatineae</taxon>
        <taxon>Lyophyllaceae</taxon>
        <taxon>Lyophyllum</taxon>
    </lineage>
</organism>
<keyword evidence="4" id="KW-0862">Zinc</keyword>
<dbReference type="OrthoDB" id="1607513at2759"/>
<name>A0A9P3PXW1_LYOSH</name>
<evidence type="ECO:0000256" key="4">
    <source>
        <dbReference type="ARBA" id="ARBA00022833"/>
    </source>
</evidence>
<feature type="compositionally biased region" description="Polar residues" evidence="6">
    <location>
        <begin position="20"/>
        <end position="29"/>
    </location>
</feature>
<dbReference type="PANTHER" id="PTHR46481:SF10">
    <property type="entry name" value="ZINC FINGER BED DOMAIN-CONTAINING PROTEIN 39"/>
    <property type="match status" value="1"/>
</dbReference>
<feature type="compositionally biased region" description="Basic residues" evidence="6">
    <location>
        <begin position="61"/>
        <end position="81"/>
    </location>
</feature>
<gene>
    <name evidence="7" type="ORF">LshimejAT787_1502290</name>
</gene>
<evidence type="ECO:0000256" key="1">
    <source>
        <dbReference type="ARBA" id="ARBA00004123"/>
    </source>
</evidence>
<dbReference type="PANTHER" id="PTHR46481">
    <property type="entry name" value="ZINC FINGER BED DOMAIN-CONTAINING PROTEIN 4"/>
    <property type="match status" value="1"/>
</dbReference>
<feature type="compositionally biased region" description="Acidic residues" evidence="6">
    <location>
        <begin position="87"/>
        <end position="120"/>
    </location>
</feature>
<comment type="caution">
    <text evidence="7">The sequence shown here is derived from an EMBL/GenBank/DDBJ whole genome shotgun (WGS) entry which is preliminary data.</text>
</comment>
<keyword evidence="3" id="KW-0863">Zinc-finger</keyword>
<evidence type="ECO:0000313" key="8">
    <source>
        <dbReference type="Proteomes" id="UP001063166"/>
    </source>
</evidence>
<evidence type="ECO:0000256" key="5">
    <source>
        <dbReference type="ARBA" id="ARBA00023242"/>
    </source>
</evidence>
<keyword evidence="5" id="KW-0539">Nucleus</keyword>
<dbReference type="AlphaFoldDB" id="A0A9P3PXW1"/>
<dbReference type="EMBL" id="BRPK01000015">
    <property type="protein sequence ID" value="GLB44045.1"/>
    <property type="molecule type" value="Genomic_DNA"/>
</dbReference>
<evidence type="ECO:0000256" key="3">
    <source>
        <dbReference type="ARBA" id="ARBA00022771"/>
    </source>
</evidence>
<dbReference type="InterPro" id="IPR052035">
    <property type="entry name" value="ZnF_BED_domain_contain"/>
</dbReference>
<dbReference type="GO" id="GO:0008270">
    <property type="term" value="F:zinc ion binding"/>
    <property type="evidence" value="ECO:0007669"/>
    <property type="project" value="UniProtKB-KW"/>
</dbReference>
<keyword evidence="2" id="KW-0479">Metal-binding</keyword>
<dbReference type="GO" id="GO:0005634">
    <property type="term" value="C:nucleus"/>
    <property type="evidence" value="ECO:0007669"/>
    <property type="project" value="UniProtKB-SubCell"/>
</dbReference>